<dbReference type="InterPro" id="IPR010982">
    <property type="entry name" value="Lambda_DNA-bd_dom_sf"/>
</dbReference>
<evidence type="ECO:0000313" key="3">
    <source>
        <dbReference type="Proteomes" id="UP000246352"/>
    </source>
</evidence>
<dbReference type="InterPro" id="IPR041413">
    <property type="entry name" value="MLTR_LBD"/>
</dbReference>
<name>A0A317PPQ5_9HYPH</name>
<dbReference type="CDD" id="cd00093">
    <property type="entry name" value="HTH_XRE"/>
    <property type="match status" value="1"/>
</dbReference>
<dbReference type="PANTHER" id="PTHR35010">
    <property type="entry name" value="BLL4672 PROTEIN-RELATED"/>
    <property type="match status" value="1"/>
</dbReference>
<dbReference type="Pfam" id="PF17765">
    <property type="entry name" value="MLTR_LBD"/>
    <property type="match status" value="1"/>
</dbReference>
<dbReference type="Pfam" id="PF01381">
    <property type="entry name" value="HTH_3"/>
    <property type="match status" value="1"/>
</dbReference>
<dbReference type="AlphaFoldDB" id="A0A317PPQ5"/>
<dbReference type="Gene3D" id="1.10.260.40">
    <property type="entry name" value="lambda repressor-like DNA-binding domains"/>
    <property type="match status" value="1"/>
</dbReference>
<feature type="domain" description="HTH cro/C1-type" evidence="1">
    <location>
        <begin position="1"/>
        <end position="46"/>
    </location>
</feature>
<gene>
    <name evidence="2" type="ORF">DFR52_10193</name>
</gene>
<dbReference type="EMBL" id="QGTR01000001">
    <property type="protein sequence ID" value="PWW03413.1"/>
    <property type="molecule type" value="Genomic_DNA"/>
</dbReference>
<keyword evidence="3" id="KW-1185">Reference proteome</keyword>
<organism evidence="2 3">
    <name type="scientific">Hoeflea marina</name>
    <dbReference type="NCBI Taxonomy" id="274592"/>
    <lineage>
        <taxon>Bacteria</taxon>
        <taxon>Pseudomonadati</taxon>
        <taxon>Pseudomonadota</taxon>
        <taxon>Alphaproteobacteria</taxon>
        <taxon>Hyphomicrobiales</taxon>
        <taxon>Rhizobiaceae</taxon>
        <taxon>Hoeflea</taxon>
    </lineage>
</organism>
<reference evidence="2 3" key="1">
    <citation type="submission" date="2018-05" db="EMBL/GenBank/DDBJ databases">
        <title>Genomic Encyclopedia of Type Strains, Phase IV (KMG-IV): sequencing the most valuable type-strain genomes for metagenomic binning, comparative biology and taxonomic classification.</title>
        <authorList>
            <person name="Goeker M."/>
        </authorList>
    </citation>
    <scope>NUCLEOTIDE SEQUENCE [LARGE SCALE GENOMIC DNA]</scope>
    <source>
        <strain evidence="2 3">DSM 16791</strain>
    </source>
</reference>
<dbReference type="GO" id="GO:0003677">
    <property type="term" value="F:DNA binding"/>
    <property type="evidence" value="ECO:0007669"/>
    <property type="project" value="InterPro"/>
</dbReference>
<dbReference type="InterPro" id="IPR001387">
    <property type="entry name" value="Cro/C1-type_HTH"/>
</dbReference>
<dbReference type="PROSITE" id="PS50943">
    <property type="entry name" value="HTH_CROC1"/>
    <property type="match status" value="1"/>
</dbReference>
<dbReference type="PANTHER" id="PTHR35010:SF4">
    <property type="entry name" value="BLL5781 PROTEIN"/>
    <property type="match status" value="1"/>
</dbReference>
<evidence type="ECO:0000313" key="2">
    <source>
        <dbReference type="EMBL" id="PWW03413.1"/>
    </source>
</evidence>
<evidence type="ECO:0000259" key="1">
    <source>
        <dbReference type="PROSITE" id="PS50943"/>
    </source>
</evidence>
<protein>
    <submittedName>
        <fullName evidence="2">Helix-turn-helix protein</fullName>
    </submittedName>
</protein>
<accession>A0A317PPQ5</accession>
<dbReference type="Proteomes" id="UP000246352">
    <property type="component" value="Unassembled WGS sequence"/>
</dbReference>
<dbReference type="SUPFAM" id="SSF47413">
    <property type="entry name" value="lambda repressor-like DNA-binding domains"/>
    <property type="match status" value="1"/>
</dbReference>
<sequence length="248" mass="26886">MSQLALASEAEISQKHLSFIESGRARPSRDMVLHLAEHLDVPLRERNALLLGAGFAPAYVERDLDSPELAGARAAIGQVLKAHEPFPALTVDRHWTMLSANEAVAPLLAGIDTHLLVPPVNIMRLSLHPRGLAPLIVNLDEWRAHLMERLGRQFRLTRDPVIGALIGEMEQLAPRGWRGGPAGERAAPAIAVPLKLRTPLGVLSFISTTTVFGTASEITLSELSLEAFYPADAGTSDLMRRMAAARTP</sequence>
<dbReference type="Gene3D" id="3.30.450.180">
    <property type="match status" value="1"/>
</dbReference>
<proteinExistence type="predicted"/>
<comment type="caution">
    <text evidence="2">The sequence shown here is derived from an EMBL/GenBank/DDBJ whole genome shotgun (WGS) entry which is preliminary data.</text>
</comment>